<name>A0A2C9CGM7_KUEST</name>
<organism evidence="3 4">
    <name type="scientific">Kuenenia stuttgartiensis</name>
    <dbReference type="NCBI Taxonomy" id="174633"/>
    <lineage>
        <taxon>Bacteria</taxon>
        <taxon>Pseudomonadati</taxon>
        <taxon>Planctomycetota</taxon>
        <taxon>Candidatus Brocadiia</taxon>
        <taxon>Candidatus Brocadiales</taxon>
        <taxon>Candidatus Brocadiaceae</taxon>
        <taxon>Candidatus Kuenenia</taxon>
    </lineage>
</organism>
<dbReference type="InterPro" id="IPR027383">
    <property type="entry name" value="Znf_put"/>
</dbReference>
<keyword evidence="1" id="KW-0812">Transmembrane</keyword>
<accession>A0A2C9CGM7</accession>
<dbReference type="AlphaFoldDB" id="A0A2C9CGM7"/>
<evidence type="ECO:0000256" key="1">
    <source>
        <dbReference type="SAM" id="Phobius"/>
    </source>
</evidence>
<reference evidence="4" key="1">
    <citation type="submission" date="2017-10" db="EMBL/GenBank/DDBJ databases">
        <authorList>
            <person name="Frank J."/>
        </authorList>
    </citation>
    <scope>NUCLEOTIDE SEQUENCE [LARGE SCALE GENOMIC DNA]</scope>
</reference>
<evidence type="ECO:0000313" key="4">
    <source>
        <dbReference type="Proteomes" id="UP000221734"/>
    </source>
</evidence>
<feature type="transmembrane region" description="Helical" evidence="1">
    <location>
        <begin position="91"/>
        <end position="110"/>
    </location>
</feature>
<feature type="domain" description="Putative zinc-finger" evidence="2">
    <location>
        <begin position="3"/>
        <end position="36"/>
    </location>
</feature>
<dbReference type="EMBL" id="LT934425">
    <property type="protein sequence ID" value="SOH05059.1"/>
    <property type="molecule type" value="Genomic_DNA"/>
</dbReference>
<evidence type="ECO:0000259" key="2">
    <source>
        <dbReference type="Pfam" id="PF13490"/>
    </source>
</evidence>
<protein>
    <recommendedName>
        <fullName evidence="2">Putative zinc-finger domain-containing protein</fullName>
    </recommendedName>
</protein>
<evidence type="ECO:0000313" key="3">
    <source>
        <dbReference type="EMBL" id="SOH05059.1"/>
    </source>
</evidence>
<sequence>MNCTDVRKYFYAFLDNELDVERNIEVLSHINMCHACGVKIERERLLQERVKETVCKIKVPAYLEQKIFRSAESRPNFFAQFIKNFSLRGRFVLVSGIATAIVLIACFFVIQNKLKKDNIFYLTESKYHDYIMKQLVPDIRLQNAGEIIGRLQNRTGLSVILPGIEENMQIQNAKAIVDYFQKQTGLTVTLPFMKGNVQLVGASLTNINGKNVPLVFYMLDDTPITLAVVCNSDITFRKMKEVVADKMVVYTGTGFCGSCQIVGWKETGAQYVMVSMLNSEKMIKALTKV</sequence>
<gene>
    <name evidence="3" type="ORF">KSMBR1_2572</name>
</gene>
<proteinExistence type="predicted"/>
<keyword evidence="1" id="KW-0472">Membrane</keyword>
<dbReference type="RefSeq" id="WP_099325700.1">
    <property type="nucleotide sequence ID" value="NZ_LT934425.1"/>
</dbReference>
<dbReference type="OrthoDB" id="265248at2"/>
<dbReference type="KEGG" id="kst:KSMBR1_2572"/>
<keyword evidence="4" id="KW-1185">Reference proteome</keyword>
<dbReference type="Pfam" id="PF13490">
    <property type="entry name" value="zf-HC2"/>
    <property type="match status" value="1"/>
</dbReference>
<dbReference type="Proteomes" id="UP000221734">
    <property type="component" value="Chromosome Kuenenia_stuttgartiensis_MBR1"/>
</dbReference>
<keyword evidence="1" id="KW-1133">Transmembrane helix</keyword>